<evidence type="ECO:0000313" key="2">
    <source>
        <dbReference type="EMBL" id="SAL33177.1"/>
    </source>
</evidence>
<sequence length="184" mass="20213">MSLRKRRTASARSGGVSKISTVPADRSLDAACAVVFNFLLIGPAGPFEAHLERVERSVENMNLRAQRQECRCRDKRCAVANAACALICRTTDSSCAALMNRFYSHGADLKKQKVRRNTSGRQNRPARQLNPDPQRGRKPYRPPSCVWITSVSPARTGAAVIALPSVLARPTNSPLVVERKCTKP</sequence>
<dbReference type="Proteomes" id="UP000054893">
    <property type="component" value="Unassembled WGS sequence"/>
</dbReference>
<reference evidence="2 3" key="1">
    <citation type="submission" date="2016-01" db="EMBL/GenBank/DDBJ databases">
        <authorList>
            <person name="Oliw E.H."/>
        </authorList>
    </citation>
    <scope>NUCLEOTIDE SEQUENCE [LARGE SCALE GENOMIC DNA]</scope>
    <source>
        <strain evidence="2">LMG 22029</strain>
    </source>
</reference>
<name>A0A158GMU5_CABSO</name>
<dbReference type="AlphaFoldDB" id="A0A158GMU5"/>
<evidence type="ECO:0000313" key="3">
    <source>
        <dbReference type="Proteomes" id="UP000054893"/>
    </source>
</evidence>
<dbReference type="EMBL" id="FCOC02000008">
    <property type="protein sequence ID" value="SAL33177.1"/>
    <property type="molecule type" value="Genomic_DNA"/>
</dbReference>
<protein>
    <submittedName>
        <fullName evidence="2">Uncharacterized protein</fullName>
    </submittedName>
</protein>
<accession>A0A158GMU5</accession>
<feature type="region of interest" description="Disordered" evidence="1">
    <location>
        <begin position="109"/>
        <end position="141"/>
    </location>
</feature>
<proteinExistence type="predicted"/>
<evidence type="ECO:0000256" key="1">
    <source>
        <dbReference type="SAM" id="MobiDB-lite"/>
    </source>
</evidence>
<organism evidence="2 3">
    <name type="scientific">Caballeronia sordidicola</name>
    <name type="common">Burkholderia sordidicola</name>
    <dbReference type="NCBI Taxonomy" id="196367"/>
    <lineage>
        <taxon>Bacteria</taxon>
        <taxon>Pseudomonadati</taxon>
        <taxon>Pseudomonadota</taxon>
        <taxon>Betaproteobacteria</taxon>
        <taxon>Burkholderiales</taxon>
        <taxon>Burkholderiaceae</taxon>
        <taxon>Caballeronia</taxon>
    </lineage>
</organism>
<gene>
    <name evidence="2" type="ORF">AWB64_03143</name>
</gene>